<feature type="compositionally biased region" description="Polar residues" evidence="9">
    <location>
        <begin position="28"/>
        <end position="43"/>
    </location>
</feature>
<reference evidence="12 13" key="1">
    <citation type="journal article" date="2004" name="Science">
        <title>The genome of the diatom Thalassiosira pseudonana: ecology, evolution, and metabolism.</title>
        <authorList>
            <person name="Armbrust E.V."/>
            <person name="Berges J.A."/>
            <person name="Bowler C."/>
            <person name="Green B.R."/>
            <person name="Martinez D."/>
            <person name="Putnam N.H."/>
            <person name="Zhou S."/>
            <person name="Allen A.E."/>
            <person name="Apt K.E."/>
            <person name="Bechner M."/>
            <person name="Brzezinski M.A."/>
            <person name="Chaal B.K."/>
            <person name="Chiovitti A."/>
            <person name="Davis A.K."/>
            <person name="Demarest M.S."/>
            <person name="Detter J.C."/>
            <person name="Glavina T."/>
            <person name="Goodstein D."/>
            <person name="Hadi M.Z."/>
            <person name="Hellsten U."/>
            <person name="Hildebrand M."/>
            <person name="Jenkins B.D."/>
            <person name="Jurka J."/>
            <person name="Kapitonov V.V."/>
            <person name="Kroger N."/>
            <person name="Lau W.W."/>
            <person name="Lane T.W."/>
            <person name="Larimer F.W."/>
            <person name="Lippmeier J.C."/>
            <person name="Lucas S."/>
            <person name="Medina M."/>
            <person name="Montsant A."/>
            <person name="Obornik M."/>
            <person name="Parker M.S."/>
            <person name="Palenik B."/>
            <person name="Pazour G.J."/>
            <person name="Richardson P.M."/>
            <person name="Rynearson T.A."/>
            <person name="Saito M.A."/>
            <person name="Schwartz D.C."/>
            <person name="Thamatrakoln K."/>
            <person name="Valentin K."/>
            <person name="Vardi A."/>
            <person name="Wilkerson F.P."/>
            <person name="Rokhsar D.S."/>
        </authorList>
    </citation>
    <scope>NUCLEOTIDE SEQUENCE [LARGE SCALE GENOMIC DNA]</scope>
    <source>
        <strain evidence="12 13">CCMP1335</strain>
    </source>
</reference>
<evidence type="ECO:0000256" key="1">
    <source>
        <dbReference type="ARBA" id="ARBA00004141"/>
    </source>
</evidence>
<dbReference type="InterPro" id="IPR025749">
    <property type="entry name" value="Sphingomyelin_synth-like_dom"/>
</dbReference>
<dbReference type="PANTHER" id="PTHR21290:SF62">
    <property type="entry name" value="PHOSPHATIDYLINOSITOL:CERAMIDE INOSITOLPHOSPHOTRANSFERASE 1-RELATED"/>
    <property type="match status" value="1"/>
</dbReference>
<evidence type="ECO:0000256" key="7">
    <source>
        <dbReference type="ARBA" id="ARBA00023098"/>
    </source>
</evidence>
<evidence type="ECO:0000256" key="3">
    <source>
        <dbReference type="ARBA" id="ARBA00022679"/>
    </source>
</evidence>
<dbReference type="GO" id="GO:0005789">
    <property type="term" value="C:endoplasmic reticulum membrane"/>
    <property type="evidence" value="ECO:0000318"/>
    <property type="project" value="GO_Central"/>
</dbReference>
<gene>
    <name evidence="12" type="ORF">THAPSDRAFT_23224</name>
</gene>
<keyword evidence="7" id="KW-0443">Lipid metabolism</keyword>
<feature type="region of interest" description="Disordered" evidence="9">
    <location>
        <begin position="158"/>
        <end position="193"/>
    </location>
</feature>
<keyword evidence="5" id="KW-0746">Sphingolipid metabolism</keyword>
<dbReference type="GO" id="GO:0046513">
    <property type="term" value="P:ceramide biosynthetic process"/>
    <property type="evidence" value="ECO:0000318"/>
    <property type="project" value="GO_Central"/>
</dbReference>
<evidence type="ECO:0000256" key="9">
    <source>
        <dbReference type="SAM" id="MobiDB-lite"/>
    </source>
</evidence>
<keyword evidence="3" id="KW-0808">Transferase</keyword>
<dbReference type="HOGENOM" id="CLU_475322_0_0_1"/>
<feature type="compositionally biased region" description="Basic and acidic residues" evidence="9">
    <location>
        <begin position="44"/>
        <end position="57"/>
    </location>
</feature>
<comment type="similarity">
    <text evidence="2">Belongs to the sphingomyelin synthase family.</text>
</comment>
<dbReference type="KEGG" id="tps:THAPSDRAFT_23224"/>
<dbReference type="GO" id="GO:0000139">
    <property type="term" value="C:Golgi membrane"/>
    <property type="evidence" value="ECO:0000318"/>
    <property type="project" value="GO_Central"/>
</dbReference>
<dbReference type="GO" id="GO:0005886">
    <property type="term" value="C:plasma membrane"/>
    <property type="evidence" value="ECO:0000318"/>
    <property type="project" value="GO_Central"/>
</dbReference>
<evidence type="ECO:0000313" key="12">
    <source>
        <dbReference type="EMBL" id="EED91674.1"/>
    </source>
</evidence>
<evidence type="ECO:0000256" key="10">
    <source>
        <dbReference type="SAM" id="Phobius"/>
    </source>
</evidence>
<dbReference type="Proteomes" id="UP000001449">
    <property type="component" value="Chromosome 6"/>
</dbReference>
<feature type="region of interest" description="Disordered" evidence="9">
    <location>
        <begin position="1"/>
        <end position="98"/>
    </location>
</feature>
<dbReference type="PaxDb" id="35128-Thaps23224"/>
<organism evidence="12 13">
    <name type="scientific">Thalassiosira pseudonana</name>
    <name type="common">Marine diatom</name>
    <name type="synonym">Cyclotella nana</name>
    <dbReference type="NCBI Taxonomy" id="35128"/>
    <lineage>
        <taxon>Eukaryota</taxon>
        <taxon>Sar</taxon>
        <taxon>Stramenopiles</taxon>
        <taxon>Ochrophyta</taxon>
        <taxon>Bacillariophyta</taxon>
        <taxon>Coscinodiscophyceae</taxon>
        <taxon>Thalassiosirophycidae</taxon>
        <taxon>Thalassiosirales</taxon>
        <taxon>Thalassiosiraceae</taxon>
        <taxon>Thalassiosira</taxon>
    </lineage>
</organism>
<dbReference type="GeneID" id="7442747"/>
<evidence type="ECO:0000256" key="4">
    <source>
        <dbReference type="ARBA" id="ARBA00022692"/>
    </source>
</evidence>
<proteinExistence type="inferred from homology"/>
<dbReference type="GO" id="GO:0047493">
    <property type="term" value="F:ceramide cholinephosphotransferase activity"/>
    <property type="evidence" value="ECO:0000318"/>
    <property type="project" value="GO_Central"/>
</dbReference>
<feature type="transmembrane region" description="Helical" evidence="10">
    <location>
        <begin position="265"/>
        <end position="287"/>
    </location>
</feature>
<evidence type="ECO:0000256" key="5">
    <source>
        <dbReference type="ARBA" id="ARBA00022919"/>
    </source>
</evidence>
<dbReference type="AlphaFoldDB" id="B8C480"/>
<feature type="transmembrane region" description="Helical" evidence="10">
    <location>
        <begin position="361"/>
        <end position="382"/>
    </location>
</feature>
<evidence type="ECO:0000256" key="2">
    <source>
        <dbReference type="ARBA" id="ARBA00005441"/>
    </source>
</evidence>
<accession>B8C480</accession>
<keyword evidence="8 10" id="KW-0472">Membrane</keyword>
<dbReference type="eggNOG" id="KOG3058">
    <property type="taxonomic scope" value="Eukaryota"/>
</dbReference>
<feature type="domain" description="Sphingomyelin synthase-like" evidence="11">
    <location>
        <begin position="431"/>
        <end position="500"/>
    </location>
</feature>
<dbReference type="InterPro" id="IPR045221">
    <property type="entry name" value="Sphingomyelin_synth-like"/>
</dbReference>
<feature type="compositionally biased region" description="Low complexity" evidence="9">
    <location>
        <begin position="226"/>
        <end position="236"/>
    </location>
</feature>
<comment type="subcellular location">
    <subcellularLocation>
        <location evidence="1">Membrane</location>
        <topology evidence="1">Multi-pass membrane protein</topology>
    </subcellularLocation>
</comment>
<keyword evidence="4 10" id="KW-0812">Transmembrane</keyword>
<dbReference type="EMBL" id="CM000643">
    <property type="protein sequence ID" value="EED91674.1"/>
    <property type="molecule type" value="Genomic_DNA"/>
</dbReference>
<evidence type="ECO:0000256" key="6">
    <source>
        <dbReference type="ARBA" id="ARBA00022989"/>
    </source>
</evidence>
<feature type="compositionally biased region" description="Polar residues" evidence="9">
    <location>
        <begin position="59"/>
        <end position="76"/>
    </location>
</feature>
<keyword evidence="6 10" id="KW-1133">Transmembrane helix</keyword>
<dbReference type="RefSeq" id="XP_002291567.1">
    <property type="nucleotide sequence ID" value="XM_002291531.1"/>
</dbReference>
<evidence type="ECO:0000259" key="11">
    <source>
        <dbReference type="Pfam" id="PF14360"/>
    </source>
</evidence>
<evidence type="ECO:0000256" key="8">
    <source>
        <dbReference type="ARBA" id="ARBA00023136"/>
    </source>
</evidence>
<feature type="compositionally biased region" description="Polar residues" evidence="9">
    <location>
        <begin position="172"/>
        <end position="186"/>
    </location>
</feature>
<feature type="compositionally biased region" description="Low complexity" evidence="9">
    <location>
        <begin position="1"/>
        <end position="27"/>
    </location>
</feature>
<dbReference type="PANTHER" id="PTHR21290">
    <property type="entry name" value="SPHINGOMYELIN SYNTHETASE"/>
    <property type="match status" value="1"/>
</dbReference>
<feature type="transmembrane region" description="Helical" evidence="10">
    <location>
        <begin position="315"/>
        <end position="340"/>
    </location>
</feature>
<evidence type="ECO:0000313" key="13">
    <source>
        <dbReference type="Proteomes" id="UP000001449"/>
    </source>
</evidence>
<protein>
    <recommendedName>
        <fullName evidence="11">Sphingomyelin synthase-like domain-containing protein</fullName>
    </recommendedName>
</protein>
<dbReference type="GO" id="GO:0033188">
    <property type="term" value="F:sphingomyelin synthase activity"/>
    <property type="evidence" value="ECO:0000318"/>
    <property type="project" value="GO_Central"/>
</dbReference>
<reference evidence="12 13" key="2">
    <citation type="journal article" date="2008" name="Nature">
        <title>The Phaeodactylum genome reveals the evolutionary history of diatom genomes.</title>
        <authorList>
            <person name="Bowler C."/>
            <person name="Allen A.E."/>
            <person name="Badger J.H."/>
            <person name="Grimwood J."/>
            <person name="Jabbari K."/>
            <person name="Kuo A."/>
            <person name="Maheswari U."/>
            <person name="Martens C."/>
            <person name="Maumus F."/>
            <person name="Otillar R.P."/>
            <person name="Rayko E."/>
            <person name="Salamov A."/>
            <person name="Vandepoele K."/>
            <person name="Beszteri B."/>
            <person name="Gruber A."/>
            <person name="Heijde M."/>
            <person name="Katinka M."/>
            <person name="Mock T."/>
            <person name="Valentin K."/>
            <person name="Verret F."/>
            <person name="Berges J.A."/>
            <person name="Brownlee C."/>
            <person name="Cadoret J.P."/>
            <person name="Chiovitti A."/>
            <person name="Choi C.J."/>
            <person name="Coesel S."/>
            <person name="De Martino A."/>
            <person name="Detter J.C."/>
            <person name="Durkin C."/>
            <person name="Falciatore A."/>
            <person name="Fournet J."/>
            <person name="Haruta M."/>
            <person name="Huysman M.J."/>
            <person name="Jenkins B.D."/>
            <person name="Jiroutova K."/>
            <person name="Jorgensen R.E."/>
            <person name="Joubert Y."/>
            <person name="Kaplan A."/>
            <person name="Kroger N."/>
            <person name="Kroth P.G."/>
            <person name="La Roche J."/>
            <person name="Lindquist E."/>
            <person name="Lommer M."/>
            <person name="Martin-Jezequel V."/>
            <person name="Lopez P.J."/>
            <person name="Lucas S."/>
            <person name="Mangogna M."/>
            <person name="McGinnis K."/>
            <person name="Medlin L.K."/>
            <person name="Montsant A."/>
            <person name="Oudot-Le Secq M.P."/>
            <person name="Napoli C."/>
            <person name="Obornik M."/>
            <person name="Parker M.S."/>
            <person name="Petit J.L."/>
            <person name="Porcel B.M."/>
            <person name="Poulsen N."/>
            <person name="Robison M."/>
            <person name="Rychlewski L."/>
            <person name="Rynearson T.A."/>
            <person name="Schmutz J."/>
            <person name="Shapiro H."/>
            <person name="Siaut M."/>
            <person name="Stanley M."/>
            <person name="Sussman M.R."/>
            <person name="Taylor A.R."/>
            <person name="Vardi A."/>
            <person name="von Dassow P."/>
            <person name="Vyverman W."/>
            <person name="Willis A."/>
            <person name="Wyrwicz L.S."/>
            <person name="Rokhsar D.S."/>
            <person name="Weissenbach J."/>
            <person name="Armbrust E.V."/>
            <person name="Green B.R."/>
            <person name="Van de Peer Y."/>
            <person name="Grigoriev I.V."/>
        </authorList>
    </citation>
    <scope>NUCLEOTIDE SEQUENCE [LARGE SCALE GENOMIC DNA]</scope>
    <source>
        <strain evidence="12 13">CCMP1335</strain>
    </source>
</reference>
<keyword evidence="13" id="KW-1185">Reference proteome</keyword>
<dbReference type="InParanoid" id="B8C480"/>
<name>B8C480_THAPS</name>
<feature type="region of interest" description="Disordered" evidence="9">
    <location>
        <begin position="211"/>
        <end position="236"/>
    </location>
</feature>
<dbReference type="Pfam" id="PF14360">
    <property type="entry name" value="PAP2_C"/>
    <property type="match status" value="1"/>
</dbReference>
<sequence>MFKFKSTASSSTPSLSRTSSSSSSSSTFNDFNSSDDAALSITTLHEDDLPRLRERSLRQRSTTAASSAQLPPSSTTHVRDEDSLSSGEENELNEKVDKNATSTSWLMGSSFFMGPHHVFSTPELRTPRVRKESNDYGKGADGDAILSLDVEKSSPTKSKVVYRRGGHGSLLRSPSSGSALGGTSFSDVDLEKGDDTMNGLTPLIATKELSKHTPISPPQYSSTLARRNQPNNQPQRNNTYAFVLRSREQVIIHLLMESKMLRTDLLFILFITFYQFFHSAVTNVAYYQHAQLNAANRVPLKDLAFDMLPPLDGDLWIISEYILFAILAISISCILSTLVVRWNAPHGRPIYAVQIVRRLGMTWIVCQTLRMISFLVTTLPGASRQCRYAVPDELTAFEMLNGPAPDGGNPAGWAPPTTLQDVLFRVDATNGCGDLMFSSHTIYTMSFVCVVFKYFNFKSLKVIMALLQISIVPFILAARKHYSVDVFTALYVTPLVFELLWTRCPDLDTSVALANHYGIRFYLAQEGQDSFIYVVNIWGKEYYVDEEQLPIDIAKESMLSGKEVETERSTAIIV</sequence>
<feature type="transmembrane region" description="Helical" evidence="10">
    <location>
        <begin position="435"/>
        <end position="455"/>
    </location>
</feature>